<feature type="domain" description="C2H2-type" evidence="10">
    <location>
        <begin position="204"/>
        <end position="225"/>
    </location>
</feature>
<proteinExistence type="predicted"/>
<protein>
    <recommendedName>
        <fullName evidence="10">C2H2-type domain-containing protein</fullName>
    </recommendedName>
</protein>
<dbReference type="InterPro" id="IPR050331">
    <property type="entry name" value="Zinc_finger"/>
</dbReference>
<evidence type="ECO:0000256" key="2">
    <source>
        <dbReference type="ARBA" id="ARBA00022723"/>
    </source>
</evidence>
<evidence type="ECO:0000313" key="11">
    <source>
        <dbReference type="EMBL" id="KAJ4425947.1"/>
    </source>
</evidence>
<feature type="domain" description="C2H2-type" evidence="10">
    <location>
        <begin position="370"/>
        <end position="397"/>
    </location>
</feature>
<dbReference type="PANTHER" id="PTHR16515">
    <property type="entry name" value="PR DOMAIN ZINC FINGER PROTEIN"/>
    <property type="match status" value="1"/>
</dbReference>
<organism evidence="11 12">
    <name type="scientific">Periplaneta americana</name>
    <name type="common">American cockroach</name>
    <name type="synonym">Blatta americana</name>
    <dbReference type="NCBI Taxonomy" id="6978"/>
    <lineage>
        <taxon>Eukaryota</taxon>
        <taxon>Metazoa</taxon>
        <taxon>Ecdysozoa</taxon>
        <taxon>Arthropoda</taxon>
        <taxon>Hexapoda</taxon>
        <taxon>Insecta</taxon>
        <taxon>Pterygota</taxon>
        <taxon>Neoptera</taxon>
        <taxon>Polyneoptera</taxon>
        <taxon>Dictyoptera</taxon>
        <taxon>Blattodea</taxon>
        <taxon>Blattoidea</taxon>
        <taxon>Blattidae</taxon>
        <taxon>Blattinae</taxon>
        <taxon>Periplaneta</taxon>
    </lineage>
</organism>
<comment type="subcellular location">
    <subcellularLocation>
        <location evidence="1">Nucleus</location>
    </subcellularLocation>
</comment>
<name>A0ABQ8RWB5_PERAM</name>
<feature type="region of interest" description="Disordered" evidence="9">
    <location>
        <begin position="440"/>
        <end position="465"/>
    </location>
</feature>
<reference evidence="11 12" key="1">
    <citation type="journal article" date="2022" name="Allergy">
        <title>Genome assembly and annotation of Periplaneta americana reveal a comprehensive cockroach allergen profile.</title>
        <authorList>
            <person name="Wang L."/>
            <person name="Xiong Q."/>
            <person name="Saelim N."/>
            <person name="Wang L."/>
            <person name="Nong W."/>
            <person name="Wan A.T."/>
            <person name="Shi M."/>
            <person name="Liu X."/>
            <person name="Cao Q."/>
            <person name="Hui J.H.L."/>
            <person name="Sookrung N."/>
            <person name="Leung T.F."/>
            <person name="Tungtrongchitr A."/>
            <person name="Tsui S.K.W."/>
        </authorList>
    </citation>
    <scope>NUCLEOTIDE SEQUENCE [LARGE SCALE GENOMIC DNA]</scope>
    <source>
        <strain evidence="11">PWHHKU_190912</strain>
    </source>
</reference>
<keyword evidence="12" id="KW-1185">Reference proteome</keyword>
<keyword evidence="6" id="KW-0238">DNA-binding</keyword>
<accession>A0ABQ8RWB5</accession>
<keyword evidence="4 8" id="KW-0863">Zinc-finger</keyword>
<keyword evidence="7" id="KW-0539">Nucleus</keyword>
<feature type="domain" description="C2H2-type" evidence="10">
    <location>
        <begin position="287"/>
        <end position="314"/>
    </location>
</feature>
<gene>
    <name evidence="11" type="ORF">ANN_27573</name>
</gene>
<dbReference type="PROSITE" id="PS50157">
    <property type="entry name" value="ZINC_FINGER_C2H2_2"/>
    <property type="match status" value="7"/>
</dbReference>
<keyword evidence="3" id="KW-0677">Repeat</keyword>
<feature type="domain" description="C2H2-type" evidence="10">
    <location>
        <begin position="231"/>
        <end position="258"/>
    </location>
</feature>
<evidence type="ECO:0000256" key="6">
    <source>
        <dbReference type="ARBA" id="ARBA00023125"/>
    </source>
</evidence>
<sequence>MDVIKAELEVDPLALETNHGIDENEKKHILEAVIVLNNTPYHCLQIDKASSAYAIKTDMISWLPKKEVNYDESMRKNDLYNFILSLKPKQKNYRIDNILEQHTGNHKEVQISTQIKTECEDNSCDFTSGMKHEAKEELCDFGTVKEELKLEVTAEENENLTNSFADTHYSTVSSDCEGFAQDETIKHSVPFANILRAHRGKKQFKCQVCGKCFAQASNLEMHRHITGEKLFMCEVCGKCFLQPSELKRHTRVHTGEKPYKCNDCGKSFAQSGELKKHGRLHTCERLFKCNVCGKCFYESESLICHQRLHEGDHPFKCDVCGKLYSNKSSLKWHEHSHTSEEIFTCDVCGKCFSNWSSLVRHRRRHIDIPIKCSDCGKCFSDLVSLRKHQQRKSGDKSLKCDVCGKVFFDPRRLFQFDATKSRYTLQDMSLATNVLRENSKIDNMDSNGRPHTRRDSRSRRKPRTSFSLKSVAQRIFLIHLSKTILADETAGISEKEQLSIELRCFDREADEIKEEFIEFFELETLDAKTIAKAIDDFGFLNSIPGFYYFFFRITVFYDNTPASAGPRSRVETLYKIWRDKNLSSEELKDLVVSQVLKENEPSSLATKKALLILQLSEDKSEPHRLYKQGTTYEATRPEYNGVVMDVIKMEPDADPLGLQPQGDTYEIGENNTLSEEGNSSHLEVAGMKTECVDYICDLKSEIKVEDTPVSMPFAFVKTEVNVSDLLSICRCTSSAFKYSASSYDERVMERRKFSPAPEFEPGFQLCVLMLYPLSHNGYHPGVGQNRLRLSSNSWVPSSGRPLHYVIDVYECRTEAHTCAEVHSL</sequence>
<dbReference type="SMART" id="SM00355">
    <property type="entry name" value="ZnF_C2H2"/>
    <property type="match status" value="7"/>
</dbReference>
<keyword evidence="2" id="KW-0479">Metal-binding</keyword>
<feature type="compositionally biased region" description="Basic residues" evidence="9">
    <location>
        <begin position="450"/>
        <end position="463"/>
    </location>
</feature>
<evidence type="ECO:0000256" key="9">
    <source>
        <dbReference type="SAM" id="MobiDB-lite"/>
    </source>
</evidence>
<dbReference type="EMBL" id="JAJSOF020000041">
    <property type="protein sequence ID" value="KAJ4425947.1"/>
    <property type="molecule type" value="Genomic_DNA"/>
</dbReference>
<keyword evidence="5" id="KW-0862">Zinc</keyword>
<feature type="domain" description="C2H2-type" evidence="10">
    <location>
        <begin position="343"/>
        <end position="365"/>
    </location>
</feature>
<dbReference type="PANTHER" id="PTHR16515:SF49">
    <property type="entry name" value="GASTRULA ZINC FINGER PROTEIN XLCGF49.1-LIKE-RELATED"/>
    <property type="match status" value="1"/>
</dbReference>
<dbReference type="Pfam" id="PF13465">
    <property type="entry name" value="zf-H2C2_2"/>
    <property type="match status" value="1"/>
</dbReference>
<evidence type="ECO:0000256" key="7">
    <source>
        <dbReference type="ARBA" id="ARBA00023242"/>
    </source>
</evidence>
<feature type="domain" description="C2H2-type" evidence="10">
    <location>
        <begin position="315"/>
        <end position="342"/>
    </location>
</feature>
<evidence type="ECO:0000256" key="1">
    <source>
        <dbReference type="ARBA" id="ARBA00004123"/>
    </source>
</evidence>
<dbReference type="Pfam" id="PF00096">
    <property type="entry name" value="zf-C2H2"/>
    <property type="match status" value="4"/>
</dbReference>
<evidence type="ECO:0000259" key="10">
    <source>
        <dbReference type="PROSITE" id="PS50157"/>
    </source>
</evidence>
<evidence type="ECO:0000256" key="4">
    <source>
        <dbReference type="ARBA" id="ARBA00022771"/>
    </source>
</evidence>
<feature type="domain" description="C2H2-type" evidence="10">
    <location>
        <begin position="259"/>
        <end position="286"/>
    </location>
</feature>
<dbReference type="SUPFAM" id="SSF57667">
    <property type="entry name" value="beta-beta-alpha zinc fingers"/>
    <property type="match status" value="4"/>
</dbReference>
<comment type="caution">
    <text evidence="11">The sequence shown here is derived from an EMBL/GenBank/DDBJ whole genome shotgun (WGS) entry which is preliminary data.</text>
</comment>
<evidence type="ECO:0000256" key="3">
    <source>
        <dbReference type="ARBA" id="ARBA00022737"/>
    </source>
</evidence>
<dbReference type="InterPro" id="IPR013087">
    <property type="entry name" value="Znf_C2H2_type"/>
</dbReference>
<dbReference type="Proteomes" id="UP001148838">
    <property type="component" value="Unassembled WGS sequence"/>
</dbReference>
<evidence type="ECO:0000313" key="12">
    <source>
        <dbReference type="Proteomes" id="UP001148838"/>
    </source>
</evidence>
<evidence type="ECO:0000256" key="5">
    <source>
        <dbReference type="ARBA" id="ARBA00022833"/>
    </source>
</evidence>
<dbReference type="PROSITE" id="PS00028">
    <property type="entry name" value="ZINC_FINGER_C2H2_1"/>
    <property type="match status" value="5"/>
</dbReference>
<dbReference type="Gene3D" id="3.30.160.60">
    <property type="entry name" value="Classic Zinc Finger"/>
    <property type="match status" value="7"/>
</dbReference>
<evidence type="ECO:0000256" key="8">
    <source>
        <dbReference type="PROSITE-ProRule" id="PRU00042"/>
    </source>
</evidence>
<dbReference type="InterPro" id="IPR036236">
    <property type="entry name" value="Znf_C2H2_sf"/>
</dbReference>